<dbReference type="Gene3D" id="2.60.40.2700">
    <property type="match status" value="1"/>
</dbReference>
<proteinExistence type="predicted"/>
<gene>
    <name evidence="3" type="ORF">SLUN_30785</name>
</gene>
<feature type="chain" id="PRO_5015316629" description="Bacterial Ig-like domain-containing protein" evidence="1">
    <location>
        <begin position="33"/>
        <end position="432"/>
    </location>
</feature>
<protein>
    <recommendedName>
        <fullName evidence="2">Bacterial Ig-like domain-containing protein</fullName>
    </recommendedName>
</protein>
<feature type="domain" description="Bacterial Ig-like" evidence="2">
    <location>
        <begin position="169"/>
        <end position="253"/>
    </location>
</feature>
<dbReference type="EMBL" id="CP026304">
    <property type="protein sequence ID" value="AVZ75940.1"/>
    <property type="molecule type" value="Genomic_DNA"/>
</dbReference>
<dbReference type="AlphaFoldDB" id="A0A2R4T9X0"/>
<keyword evidence="4" id="KW-1185">Reference proteome</keyword>
<evidence type="ECO:0000256" key="1">
    <source>
        <dbReference type="SAM" id="SignalP"/>
    </source>
</evidence>
<feature type="signal peptide" evidence="1">
    <location>
        <begin position="1"/>
        <end position="32"/>
    </location>
</feature>
<dbReference type="Pfam" id="PF16640">
    <property type="entry name" value="Big_3_5"/>
    <property type="match status" value="1"/>
</dbReference>
<dbReference type="InterPro" id="IPR013783">
    <property type="entry name" value="Ig-like_fold"/>
</dbReference>
<evidence type="ECO:0000313" key="4">
    <source>
        <dbReference type="Proteomes" id="UP000244201"/>
    </source>
</evidence>
<dbReference type="GO" id="GO:0005975">
    <property type="term" value="P:carbohydrate metabolic process"/>
    <property type="evidence" value="ECO:0007669"/>
    <property type="project" value="UniProtKB-ARBA"/>
</dbReference>
<dbReference type="KEGG" id="slk:SLUN_30785"/>
<dbReference type="Gene3D" id="2.60.40.10">
    <property type="entry name" value="Immunoglobulins"/>
    <property type="match status" value="1"/>
</dbReference>
<accession>A0A2R4T9X0</accession>
<dbReference type="RefSeq" id="WP_108153229.1">
    <property type="nucleotide sequence ID" value="NZ_CP026304.1"/>
</dbReference>
<organism evidence="3 4">
    <name type="scientific">Streptomyces lunaelactis</name>
    <dbReference type="NCBI Taxonomy" id="1535768"/>
    <lineage>
        <taxon>Bacteria</taxon>
        <taxon>Bacillati</taxon>
        <taxon>Actinomycetota</taxon>
        <taxon>Actinomycetes</taxon>
        <taxon>Kitasatosporales</taxon>
        <taxon>Streptomycetaceae</taxon>
        <taxon>Streptomyces</taxon>
    </lineage>
</organism>
<reference evidence="3 4" key="1">
    <citation type="submission" date="2018-01" db="EMBL/GenBank/DDBJ databases">
        <title>Complete genome sequence of Streptomyces lunaelactis MM109T, a Ferroverdin A producer isolated from cave moonmilk deposits.</title>
        <authorList>
            <person name="Naome A."/>
            <person name="Martinet L."/>
            <person name="Maciejewska M."/>
            <person name="Anderssen S."/>
            <person name="Adam D."/>
            <person name="Tenconi E."/>
            <person name="Deflandre B."/>
            <person name="Arguelles-Arias A."/>
            <person name="Calusinska M."/>
            <person name="Copieters W."/>
            <person name="Karim L."/>
            <person name="Hanikenne M."/>
            <person name="Baurain D."/>
            <person name="van Wezel G."/>
            <person name="Smargiasso N."/>
            <person name="de Pauw E."/>
            <person name="Delfosse P."/>
            <person name="Rigali S."/>
        </authorList>
    </citation>
    <scope>NUCLEOTIDE SEQUENCE [LARGE SCALE GENOMIC DNA]</scope>
    <source>
        <strain evidence="3 4">MM109</strain>
    </source>
</reference>
<keyword evidence="1" id="KW-0732">Signal</keyword>
<dbReference type="GeneID" id="55659640"/>
<dbReference type="InterPro" id="IPR032109">
    <property type="entry name" value="Big_3_5"/>
</dbReference>
<sequence length="432" mass="43893">MKFRTARRPLSVALASLLAVGALALGTTGARADVLGPMEVTPAAGTDTSGVTLTTAGPCPAEATNLIVAVKGSGFPAEGQIVVSNSPIETYGSTGTGGTVVPLTQTMRDYASTAGFTTLDGRYDFTLTCRAAFGSTTYGDFTAPIWFTSNTAYQSTAPAAATTTTLATAPVSPVVQGTAVKLTATVAPAEAAGSVRFLDGATQLGTPVAVSAGAATLTTTALAVGAHSLKAQFTPSDPAVYGSSASAALSYTVKIKPPAVVTPAKVTGTLKVGYTATCTVAFGGATSIKYLWLRDGAVISGAIARTRPLVAADYNHKTACRAIAANSTGSTTSTSAAVTVAAGPALKNVTRPSVTGTARVGYRQTARPGTWTPAATTYSYTWKRDGRTITGATRVTYYPTRADRGHLLTVTITAKRPGYAWGYATSVSRRIG</sequence>
<evidence type="ECO:0000259" key="2">
    <source>
        <dbReference type="Pfam" id="PF16640"/>
    </source>
</evidence>
<dbReference type="OrthoDB" id="614750at2"/>
<evidence type="ECO:0000313" key="3">
    <source>
        <dbReference type="EMBL" id="AVZ75940.1"/>
    </source>
</evidence>
<dbReference type="Proteomes" id="UP000244201">
    <property type="component" value="Chromosome"/>
</dbReference>
<name>A0A2R4T9X0_9ACTN</name>